<protein>
    <submittedName>
        <fullName evidence="2">Uncharacterized protein</fullName>
    </submittedName>
</protein>
<proteinExistence type="predicted"/>
<dbReference type="Proteomes" id="UP001196413">
    <property type="component" value="Unassembled WGS sequence"/>
</dbReference>
<feature type="chain" id="PRO_5042154059" evidence="1">
    <location>
        <begin position="25"/>
        <end position="146"/>
    </location>
</feature>
<evidence type="ECO:0000256" key="1">
    <source>
        <dbReference type="SAM" id="SignalP"/>
    </source>
</evidence>
<comment type="caution">
    <text evidence="2">The sequence shown here is derived from an EMBL/GenBank/DDBJ whole genome shotgun (WGS) entry which is preliminary data.</text>
</comment>
<reference evidence="2" key="1">
    <citation type="submission" date="2021-06" db="EMBL/GenBank/DDBJ databases">
        <title>Parelaphostrongylus tenuis whole genome reference sequence.</title>
        <authorList>
            <person name="Garwood T.J."/>
            <person name="Larsen P.A."/>
            <person name="Fountain-Jones N.M."/>
            <person name="Garbe J.R."/>
            <person name="Macchietto M.G."/>
            <person name="Kania S.A."/>
            <person name="Gerhold R.W."/>
            <person name="Richards J.E."/>
            <person name="Wolf T.M."/>
        </authorList>
    </citation>
    <scope>NUCLEOTIDE SEQUENCE</scope>
    <source>
        <strain evidence="2">MNPRO001-30</strain>
        <tissue evidence="2">Meninges</tissue>
    </source>
</reference>
<keyword evidence="1" id="KW-0732">Signal</keyword>
<accession>A0AAD5MN04</accession>
<name>A0AAD5MN04_PARTN</name>
<organism evidence="2 3">
    <name type="scientific">Parelaphostrongylus tenuis</name>
    <name type="common">Meningeal worm</name>
    <dbReference type="NCBI Taxonomy" id="148309"/>
    <lineage>
        <taxon>Eukaryota</taxon>
        <taxon>Metazoa</taxon>
        <taxon>Ecdysozoa</taxon>
        <taxon>Nematoda</taxon>
        <taxon>Chromadorea</taxon>
        <taxon>Rhabditida</taxon>
        <taxon>Rhabditina</taxon>
        <taxon>Rhabditomorpha</taxon>
        <taxon>Strongyloidea</taxon>
        <taxon>Metastrongylidae</taxon>
        <taxon>Parelaphostrongylus</taxon>
    </lineage>
</organism>
<evidence type="ECO:0000313" key="2">
    <source>
        <dbReference type="EMBL" id="KAJ1361520.1"/>
    </source>
</evidence>
<feature type="signal peptide" evidence="1">
    <location>
        <begin position="1"/>
        <end position="24"/>
    </location>
</feature>
<evidence type="ECO:0000313" key="3">
    <source>
        <dbReference type="Proteomes" id="UP001196413"/>
    </source>
</evidence>
<gene>
    <name evidence="2" type="ORF">KIN20_020794</name>
</gene>
<keyword evidence="3" id="KW-1185">Reference proteome</keyword>
<dbReference type="AlphaFoldDB" id="A0AAD5MN04"/>
<dbReference type="PROSITE" id="PS51257">
    <property type="entry name" value="PROKAR_LIPOPROTEIN"/>
    <property type="match status" value="1"/>
</dbReference>
<dbReference type="EMBL" id="JAHQIW010004221">
    <property type="protein sequence ID" value="KAJ1361520.1"/>
    <property type="molecule type" value="Genomic_DNA"/>
</dbReference>
<sequence length="146" mass="15736">MKMTRLSTGAFMISLLVLNSTVLGCGVIPAGQSSTRTFTVTRFTLPVAMVYGGANVAAQVPFIAVDKRGAQAFVHRLVMQTVFDVIDRQGRSALLPDAVISAILGQLAVNITYEPLECKTVGFNLMEMDHTSSRQLVQSEQTETGL</sequence>